<evidence type="ECO:0000256" key="2">
    <source>
        <dbReference type="SAM" id="SignalP"/>
    </source>
</evidence>
<protein>
    <recommendedName>
        <fullName evidence="5">Cellulose-binding family II protein</fullName>
    </recommendedName>
</protein>
<feature type="chain" id="PRO_5042907354" description="Cellulose-binding family II protein" evidence="2">
    <location>
        <begin position="20"/>
        <end position="388"/>
    </location>
</feature>
<dbReference type="AlphaFoldDB" id="A0AAN7C9D1"/>
<accession>A0AAN7C9D1</accession>
<dbReference type="Proteomes" id="UP001303760">
    <property type="component" value="Unassembled WGS sequence"/>
</dbReference>
<evidence type="ECO:0000313" key="3">
    <source>
        <dbReference type="EMBL" id="KAK4237809.1"/>
    </source>
</evidence>
<keyword evidence="4" id="KW-1185">Reference proteome</keyword>
<evidence type="ECO:0000313" key="4">
    <source>
        <dbReference type="Proteomes" id="UP001303760"/>
    </source>
</evidence>
<reference evidence="3" key="1">
    <citation type="journal article" date="2023" name="Mol. Phylogenet. Evol.">
        <title>Genome-scale phylogeny and comparative genomics of the fungal order Sordariales.</title>
        <authorList>
            <person name="Hensen N."/>
            <person name="Bonometti L."/>
            <person name="Westerberg I."/>
            <person name="Brannstrom I.O."/>
            <person name="Guillou S."/>
            <person name="Cros-Aarteil S."/>
            <person name="Calhoun S."/>
            <person name="Haridas S."/>
            <person name="Kuo A."/>
            <person name="Mondo S."/>
            <person name="Pangilinan J."/>
            <person name="Riley R."/>
            <person name="LaButti K."/>
            <person name="Andreopoulos B."/>
            <person name="Lipzen A."/>
            <person name="Chen C."/>
            <person name="Yan M."/>
            <person name="Daum C."/>
            <person name="Ng V."/>
            <person name="Clum A."/>
            <person name="Steindorff A."/>
            <person name="Ohm R.A."/>
            <person name="Martin F."/>
            <person name="Silar P."/>
            <person name="Natvig D.O."/>
            <person name="Lalanne C."/>
            <person name="Gautier V."/>
            <person name="Ament-Velasquez S.L."/>
            <person name="Kruys A."/>
            <person name="Hutchinson M.I."/>
            <person name="Powell A.J."/>
            <person name="Barry K."/>
            <person name="Miller A.N."/>
            <person name="Grigoriev I.V."/>
            <person name="Debuchy R."/>
            <person name="Gladieux P."/>
            <person name="Hiltunen Thoren M."/>
            <person name="Johannesson H."/>
        </authorList>
    </citation>
    <scope>NUCLEOTIDE SEQUENCE</scope>
    <source>
        <strain evidence="3">CBS 532.94</strain>
    </source>
</reference>
<organism evidence="3 4">
    <name type="scientific">Achaetomium macrosporum</name>
    <dbReference type="NCBI Taxonomy" id="79813"/>
    <lineage>
        <taxon>Eukaryota</taxon>
        <taxon>Fungi</taxon>
        <taxon>Dikarya</taxon>
        <taxon>Ascomycota</taxon>
        <taxon>Pezizomycotina</taxon>
        <taxon>Sordariomycetes</taxon>
        <taxon>Sordariomycetidae</taxon>
        <taxon>Sordariales</taxon>
        <taxon>Chaetomiaceae</taxon>
        <taxon>Achaetomium</taxon>
    </lineage>
</organism>
<proteinExistence type="predicted"/>
<reference evidence="3" key="2">
    <citation type="submission" date="2023-05" db="EMBL/GenBank/DDBJ databases">
        <authorList>
            <consortium name="Lawrence Berkeley National Laboratory"/>
            <person name="Steindorff A."/>
            <person name="Hensen N."/>
            <person name="Bonometti L."/>
            <person name="Westerberg I."/>
            <person name="Brannstrom I.O."/>
            <person name="Guillou S."/>
            <person name="Cros-Aarteil S."/>
            <person name="Calhoun S."/>
            <person name="Haridas S."/>
            <person name="Kuo A."/>
            <person name="Mondo S."/>
            <person name="Pangilinan J."/>
            <person name="Riley R."/>
            <person name="Labutti K."/>
            <person name="Andreopoulos B."/>
            <person name="Lipzen A."/>
            <person name="Chen C."/>
            <person name="Yanf M."/>
            <person name="Daum C."/>
            <person name="Ng V."/>
            <person name="Clum A."/>
            <person name="Ohm R."/>
            <person name="Martin F."/>
            <person name="Silar P."/>
            <person name="Natvig D."/>
            <person name="Lalanne C."/>
            <person name="Gautier V."/>
            <person name="Ament-Velasquez S.L."/>
            <person name="Kruys A."/>
            <person name="Hutchinson M.I."/>
            <person name="Powell A.J."/>
            <person name="Barry K."/>
            <person name="Miller A.N."/>
            <person name="Grigoriev I.V."/>
            <person name="Debuchy R."/>
            <person name="Gladieux P."/>
            <person name="Thoren M.H."/>
            <person name="Johannesson H."/>
        </authorList>
    </citation>
    <scope>NUCLEOTIDE SEQUENCE</scope>
    <source>
        <strain evidence="3">CBS 532.94</strain>
    </source>
</reference>
<evidence type="ECO:0000256" key="1">
    <source>
        <dbReference type="SAM" id="MobiDB-lite"/>
    </source>
</evidence>
<dbReference type="SUPFAM" id="SSF55486">
    <property type="entry name" value="Metalloproteases ('zincins'), catalytic domain"/>
    <property type="match status" value="1"/>
</dbReference>
<evidence type="ECO:0008006" key="5">
    <source>
        <dbReference type="Google" id="ProtNLM"/>
    </source>
</evidence>
<comment type="caution">
    <text evidence="3">The sequence shown here is derived from an EMBL/GenBank/DDBJ whole genome shotgun (WGS) entry which is preliminary data.</text>
</comment>
<dbReference type="PANTHER" id="PTHR35606">
    <property type="entry name" value="CELLULOSE-BINDING FAMILY II PROTEIN"/>
    <property type="match status" value="1"/>
</dbReference>
<feature type="compositionally biased region" description="Low complexity" evidence="1">
    <location>
        <begin position="308"/>
        <end position="332"/>
    </location>
</feature>
<dbReference type="EMBL" id="MU860122">
    <property type="protein sequence ID" value="KAK4237809.1"/>
    <property type="molecule type" value="Genomic_DNA"/>
</dbReference>
<feature type="compositionally biased region" description="Low complexity" evidence="1">
    <location>
        <begin position="357"/>
        <end position="368"/>
    </location>
</feature>
<dbReference type="PANTHER" id="PTHR35606:SF4">
    <property type="entry name" value="CELLULOSE-BINDING FAMILY II PROTEIN"/>
    <property type="match status" value="1"/>
</dbReference>
<name>A0AAN7C9D1_9PEZI</name>
<gene>
    <name evidence="3" type="ORF">C8A03DRAFT_34226</name>
</gene>
<keyword evidence="2" id="KW-0732">Signal</keyword>
<sequence length="388" mass="41938">MRFIATAGLVAFAASTATASTPSTSSSSDLDPSVWEKLAPVSRPSYLSHARNRPVKRQSGWNPPSELATPLKEVWDHCLKTYSDGSLFGFKNYGWDQIMATNGSINMCVRWDSSSSVTAALRTQIVTALNEQYQKWFEWLYGYDNFPFSKISVNVVGWAVRDTGLLGGNTSDIDVYTNTDSGGVPECAPACGRSFHQDGDYSSCPNGADRHYDQSLWLTDGLNGGFGGDWGQQVGKEYLLGALGSENIHILLHEMGHTFGLDDFYDWTPTGVSNFIMLAGSSTEITEFDGWMLRNWWYELSRNRGWQTSSSSGSNSLSSTTSLAPAATTSGPQQGTAVVSPPAASVTEIPQQTTPVTSSAAASSTSSAPQRDIPVGVCKGRQGKKRRA</sequence>
<feature type="signal peptide" evidence="2">
    <location>
        <begin position="1"/>
        <end position="19"/>
    </location>
</feature>
<feature type="region of interest" description="Disordered" evidence="1">
    <location>
        <begin position="308"/>
        <end position="388"/>
    </location>
</feature>